<comment type="caution">
    <text evidence="2">The sequence shown here is derived from an EMBL/GenBank/DDBJ whole genome shotgun (WGS) entry which is preliminary data.</text>
</comment>
<dbReference type="Proteomes" id="UP001151699">
    <property type="component" value="Chromosome B"/>
</dbReference>
<organism evidence="2 3">
    <name type="scientific">Pseudolycoriella hygida</name>
    <dbReference type="NCBI Taxonomy" id="35572"/>
    <lineage>
        <taxon>Eukaryota</taxon>
        <taxon>Metazoa</taxon>
        <taxon>Ecdysozoa</taxon>
        <taxon>Arthropoda</taxon>
        <taxon>Hexapoda</taxon>
        <taxon>Insecta</taxon>
        <taxon>Pterygota</taxon>
        <taxon>Neoptera</taxon>
        <taxon>Endopterygota</taxon>
        <taxon>Diptera</taxon>
        <taxon>Nematocera</taxon>
        <taxon>Sciaroidea</taxon>
        <taxon>Sciaridae</taxon>
        <taxon>Pseudolycoriella</taxon>
    </lineage>
</organism>
<feature type="compositionally biased region" description="Basic and acidic residues" evidence="1">
    <location>
        <begin position="1"/>
        <end position="15"/>
    </location>
</feature>
<feature type="compositionally biased region" description="Low complexity" evidence="1">
    <location>
        <begin position="93"/>
        <end position="105"/>
    </location>
</feature>
<dbReference type="EMBL" id="WJQU01000002">
    <property type="protein sequence ID" value="KAJ6641780.1"/>
    <property type="molecule type" value="Genomic_DNA"/>
</dbReference>
<gene>
    <name evidence="2" type="ORF">Bhyg_06723</name>
</gene>
<accession>A0A9Q0N1C1</accession>
<evidence type="ECO:0000256" key="1">
    <source>
        <dbReference type="SAM" id="MobiDB-lite"/>
    </source>
</evidence>
<reference evidence="2" key="1">
    <citation type="submission" date="2022-07" db="EMBL/GenBank/DDBJ databases">
        <authorList>
            <person name="Trinca V."/>
            <person name="Uliana J.V.C."/>
            <person name="Torres T.T."/>
            <person name="Ward R.J."/>
            <person name="Monesi N."/>
        </authorList>
    </citation>
    <scope>NUCLEOTIDE SEQUENCE</scope>
    <source>
        <strain evidence="2">HSMRA1968</strain>
        <tissue evidence="2">Whole embryos</tissue>
    </source>
</reference>
<name>A0A9Q0N1C1_9DIPT</name>
<keyword evidence="3" id="KW-1185">Reference proteome</keyword>
<dbReference type="AlphaFoldDB" id="A0A9Q0N1C1"/>
<evidence type="ECO:0000313" key="3">
    <source>
        <dbReference type="Proteomes" id="UP001151699"/>
    </source>
</evidence>
<evidence type="ECO:0000313" key="2">
    <source>
        <dbReference type="EMBL" id="KAJ6641780.1"/>
    </source>
</evidence>
<proteinExistence type="predicted"/>
<feature type="region of interest" description="Disordered" evidence="1">
    <location>
        <begin position="72"/>
        <end position="116"/>
    </location>
</feature>
<protein>
    <submittedName>
        <fullName evidence="2">Uncharacterized protein</fullName>
    </submittedName>
</protein>
<feature type="region of interest" description="Disordered" evidence="1">
    <location>
        <begin position="1"/>
        <end position="39"/>
    </location>
</feature>
<sequence>MEFHGHRYYKGKEIADANYDEPPVSSDRELNGPNQQQIPQAIITDDEANSLAILGQAQAAPMISIERAEVAGKTVTKRKSNDTHYVSPKKAKQTSTTTKSDQNTSPRIPTYNPFGLLNSNEDLSKLNSRENDRINKEILRKKKNSRLNPRPKKQEKCPPIIITELFKDPKGAINNDEIKTELSNMKVTVLNVQPMKSMDKR</sequence>